<proteinExistence type="predicted"/>
<sequence length="473" mass="47993">MTPATPALAAVRLLAARADLARLGDVLAGAVPDWRGAAAREAQEARAALRRRHEDLLADVDGVLAALGVATLALAGGTPPAAVDAALALALDAAGRDATGRDAPHAPPTTPAGAVDPDGVARWWAGLDPAARAALERDRPALVGGLDGLPAAVRDRANRRLLATEQGRALADERAARERLARVRDPIGLVTAAWELREVRARLARLSAVAAAVDGPGRALLDLEVDPRRQDGEGVRAAVAQGDVDTAAHVGVFTPGFTTGVDELPRRLEELDALAASAGPGTATVAWYGYDAPQVDEVADPDRSVLGRGPAEEGGRRLASFLDGLDAARTGPDAHVTAVGHSYGSVVTAAALAPGGAGGVDDVVYLGSPGVGPAPGRPPGHAWVVEAPGDPVADTGWFGPDPNRAPGVTGLSAREVALPDGRVLAGSHGHVGYLTPGSTSATNVGAVVGGRPQDAVLDRGVGAGDRLRRVFER</sequence>
<evidence type="ECO:0000259" key="2">
    <source>
        <dbReference type="Pfam" id="PF06259"/>
    </source>
</evidence>
<accession>A0ABP9E4V5</accession>
<dbReference type="InterPro" id="IPR029058">
    <property type="entry name" value="AB_hydrolase_fold"/>
</dbReference>
<keyword evidence="4" id="KW-1185">Reference proteome</keyword>
<evidence type="ECO:0000256" key="1">
    <source>
        <dbReference type="SAM" id="MobiDB-lite"/>
    </source>
</evidence>
<dbReference type="RefSeq" id="WP_274231269.1">
    <property type="nucleotide sequence ID" value="NZ_BAABHQ010000003.1"/>
</dbReference>
<dbReference type="EMBL" id="BAABHQ010000003">
    <property type="protein sequence ID" value="GAA4868560.1"/>
    <property type="molecule type" value="Genomic_DNA"/>
</dbReference>
<feature type="domain" description="DUF1023" evidence="2">
    <location>
        <begin position="233"/>
        <end position="396"/>
    </location>
</feature>
<feature type="region of interest" description="Disordered" evidence="1">
    <location>
        <begin position="97"/>
        <end position="117"/>
    </location>
</feature>
<dbReference type="Pfam" id="PF06259">
    <property type="entry name" value="Abhydrolase_8"/>
    <property type="match status" value="1"/>
</dbReference>
<organism evidence="3 4">
    <name type="scientific">Actinomycetospora straminea</name>
    <dbReference type="NCBI Taxonomy" id="663607"/>
    <lineage>
        <taxon>Bacteria</taxon>
        <taxon>Bacillati</taxon>
        <taxon>Actinomycetota</taxon>
        <taxon>Actinomycetes</taxon>
        <taxon>Pseudonocardiales</taxon>
        <taxon>Pseudonocardiaceae</taxon>
        <taxon>Actinomycetospora</taxon>
    </lineage>
</organism>
<gene>
    <name evidence="3" type="ORF">GCM10023203_16790</name>
</gene>
<reference evidence="4" key="1">
    <citation type="journal article" date="2019" name="Int. J. Syst. Evol. Microbiol.">
        <title>The Global Catalogue of Microorganisms (GCM) 10K type strain sequencing project: providing services to taxonomists for standard genome sequencing and annotation.</title>
        <authorList>
            <consortium name="The Broad Institute Genomics Platform"/>
            <consortium name="The Broad Institute Genome Sequencing Center for Infectious Disease"/>
            <person name="Wu L."/>
            <person name="Ma J."/>
        </authorList>
    </citation>
    <scope>NUCLEOTIDE SEQUENCE [LARGE SCALE GENOMIC DNA]</scope>
    <source>
        <strain evidence="4">JCM 17983</strain>
    </source>
</reference>
<dbReference type="Gene3D" id="3.40.50.1820">
    <property type="entry name" value="alpha/beta hydrolase"/>
    <property type="match status" value="1"/>
</dbReference>
<evidence type="ECO:0000313" key="4">
    <source>
        <dbReference type="Proteomes" id="UP001500457"/>
    </source>
</evidence>
<dbReference type="SUPFAM" id="SSF53474">
    <property type="entry name" value="alpha/beta-Hydrolases"/>
    <property type="match status" value="1"/>
</dbReference>
<evidence type="ECO:0000313" key="3">
    <source>
        <dbReference type="EMBL" id="GAA4868560.1"/>
    </source>
</evidence>
<comment type="caution">
    <text evidence="3">The sequence shown here is derived from an EMBL/GenBank/DDBJ whole genome shotgun (WGS) entry which is preliminary data.</text>
</comment>
<protein>
    <recommendedName>
        <fullName evidence="2">DUF1023 domain-containing protein</fullName>
    </recommendedName>
</protein>
<dbReference type="InterPro" id="IPR010427">
    <property type="entry name" value="DUF1023"/>
</dbReference>
<name>A0ABP9E4V5_9PSEU</name>
<dbReference type="Proteomes" id="UP001500457">
    <property type="component" value="Unassembled WGS sequence"/>
</dbReference>